<protein>
    <recommendedName>
        <fullName evidence="12">AAA+ ATPase domain-containing protein</fullName>
    </recommendedName>
</protein>
<keyword evidence="4" id="KW-0611">Plant defense</keyword>
<dbReference type="EMBL" id="JBJKBG010000002">
    <property type="protein sequence ID" value="KAL3750232.1"/>
    <property type="molecule type" value="Genomic_DNA"/>
</dbReference>
<feature type="domain" description="Disease resistance R13L4/SHOC-2-like LRR" evidence="9">
    <location>
        <begin position="541"/>
        <end position="707"/>
    </location>
</feature>
<evidence type="ECO:0000259" key="8">
    <source>
        <dbReference type="Pfam" id="PF23247"/>
    </source>
</evidence>
<dbReference type="Pfam" id="PF23247">
    <property type="entry name" value="LRR_RPS2"/>
    <property type="match status" value="6"/>
</dbReference>
<dbReference type="Gene3D" id="3.40.50.300">
    <property type="entry name" value="P-loop containing nucleotide triphosphate hydrolases"/>
    <property type="match status" value="1"/>
</dbReference>
<dbReference type="InterPro" id="IPR057135">
    <property type="entry name" value="At4g27190-like_LRR"/>
</dbReference>
<gene>
    <name evidence="10" type="ORF">ACJRO7_011253</name>
</gene>
<dbReference type="PRINTS" id="PR00364">
    <property type="entry name" value="DISEASERSIST"/>
</dbReference>
<feature type="domain" description="Disease resistance protein At4g27190-like leucine-rich repeats" evidence="8">
    <location>
        <begin position="938"/>
        <end position="1084"/>
    </location>
</feature>
<dbReference type="InterPro" id="IPR055414">
    <property type="entry name" value="LRR_R13L4/SHOC2-like"/>
</dbReference>
<dbReference type="Proteomes" id="UP001634007">
    <property type="component" value="Unassembled WGS sequence"/>
</dbReference>
<comment type="similarity">
    <text evidence="1">Belongs to the disease resistance NB-LRR family.</text>
</comment>
<accession>A0ABD3LK16</accession>
<evidence type="ECO:0000256" key="4">
    <source>
        <dbReference type="ARBA" id="ARBA00022821"/>
    </source>
</evidence>
<dbReference type="InterPro" id="IPR042197">
    <property type="entry name" value="Apaf_helical"/>
</dbReference>
<keyword evidence="11" id="KW-1185">Reference proteome</keyword>
<comment type="caution">
    <text evidence="10">The sequence shown here is derived from an EMBL/GenBank/DDBJ whole genome shotgun (WGS) entry which is preliminary data.</text>
</comment>
<keyword evidence="6" id="KW-0175">Coiled coil</keyword>
<dbReference type="InterPro" id="IPR027417">
    <property type="entry name" value="P-loop_NTPase"/>
</dbReference>
<proteinExistence type="inferred from homology"/>
<reference evidence="10 11" key="1">
    <citation type="submission" date="2024-11" db="EMBL/GenBank/DDBJ databases">
        <title>Chromosome-level genome assembly of Eucalyptus globulus Labill. provides insights into its genome evolution.</title>
        <authorList>
            <person name="Li X."/>
        </authorList>
    </citation>
    <scope>NUCLEOTIDE SEQUENCE [LARGE SCALE GENOMIC DNA]</scope>
    <source>
        <strain evidence="10">CL2024</strain>
        <tissue evidence="10">Fresh tender leaves</tissue>
    </source>
</reference>
<dbReference type="Pfam" id="PF00931">
    <property type="entry name" value="NB-ARC"/>
    <property type="match status" value="1"/>
</dbReference>
<dbReference type="SUPFAM" id="SSF52540">
    <property type="entry name" value="P-loop containing nucleoside triphosphate hydrolases"/>
    <property type="match status" value="1"/>
</dbReference>
<feature type="domain" description="Disease resistance protein At4g27190-like leucine-rich repeats" evidence="8">
    <location>
        <begin position="1607"/>
        <end position="1755"/>
    </location>
</feature>
<dbReference type="PANTHER" id="PTHR33463">
    <property type="entry name" value="NB-ARC DOMAIN-CONTAINING PROTEIN-RELATED"/>
    <property type="match status" value="1"/>
</dbReference>
<keyword evidence="2" id="KW-0677">Repeat</keyword>
<evidence type="ECO:0000256" key="5">
    <source>
        <dbReference type="ARBA" id="ARBA00022840"/>
    </source>
</evidence>
<feature type="domain" description="Disease resistance protein At4g27190-like leucine-rich repeats" evidence="8">
    <location>
        <begin position="1865"/>
        <end position="1997"/>
    </location>
</feature>
<feature type="domain" description="Disease resistance protein At4g27190-like leucine-rich repeats" evidence="8">
    <location>
        <begin position="1193"/>
        <end position="1343"/>
    </location>
</feature>
<evidence type="ECO:0008006" key="12">
    <source>
        <dbReference type="Google" id="ProtNLM"/>
    </source>
</evidence>
<name>A0ABD3LK16_EUCGL</name>
<evidence type="ECO:0000259" key="9">
    <source>
        <dbReference type="Pfam" id="PF23598"/>
    </source>
</evidence>
<dbReference type="PANTHER" id="PTHR33463:SF215">
    <property type="entry name" value="NB-ARC DOMAIN DISEASE RESISTANCE PROTEIN"/>
    <property type="match status" value="1"/>
</dbReference>
<evidence type="ECO:0000256" key="2">
    <source>
        <dbReference type="ARBA" id="ARBA00022737"/>
    </source>
</evidence>
<sequence length="2095" mass="239080">MAQSAISIAVNLVSKLGECLFAPIGRQFGYVLLYKSYVKDLKSRVEKLESARERVQHSVQEAKNNGKLIENDIQKWLESVENEATLARDLLKHGESAKNACFYGWLPNPKVRHPIGRKVKKMTQVIRGLHDESIKNIFQKVYYEHTPIGIVPAPTSTARSVEKKEEILQSRAKILEEVIRAIVDDKVCVIGVYGPGGVGKSKLLKDIEREVREESLFHEVAMANISCNPDLKRIQGEIAYAIGLKLINEETALGRADLLCKRLESDPNKNILIILDDLWNKLELKDIGIPCGDGNKVRGCKLLLTSRNRNVLRTSMGSDREFQLNVLEHEEARRLFERMAGDRVNSPEFEPWVDGVVKNCGGLPLLIVSLGKRLKHKDLATWRNASTSRDLSDVKSLVELSYNDLKDERIKSLFLICALTSGRISTRDLLVYCMGLGLFKSFSKTIQNARDRLIDDLHSLQDSSLLLESDDTELFKMHDIFVDVAISMHDEFMDMKWNALVGKKDYGFKEWSEDDLRKCTAISFFYVGMDELPEKLDCPNLRMLLLFENNTSLIIPESFFESMKKLQVLHFAGFSFTSLTSSVQFPEHLKSLSLDFCHLEDVTLLGKLKGLQFLSFTRSTIARLPKEIGELTQLRCLDLTWCFRLEIIEPSMLGSLINLEELYIDSFHQWEAEDAAARSNASLAELKNMKKLRTLYIAIPDSTNLSSDLPFGNLNEHKIQIGGIEHWWGENKESRTLKLKLDSSNLLHEVWMQDCLGRTQDLCLDGLQDGRDSIHDLCTKGFQDLKHLHVKNNLSFHYVVDSTQCPTFTRLESLFLENLNNLEKICRDFLAPKSFVKLKTLKVENCGEIKHLFPSSMTRIFLQLEEIEITTCQLMQQIVAGAEANEHMDEIDDDANLTPCKLRRLTLQNLPEMTSFYKTRDHSVVFLDGQQVSLPWLESLTLSELPKLKEIWNSQFPLDVSNLKFFKIEDCAILLSIIPSNLLIKLHNLEAITIKRCQLVHEVFNLGGLTSSEDVEILSRLTKLTLGDLPRLEHLLNKNPRRALCFRNLSALKVQNCEHLKFLFSSSMAKAFQQIKEIEIASCKLLEEIMDIQEEESREATYTGTIEFPLLTSLSLKELPNLKRFSYGTYLIYCPTLSRLRIFGCPKMMTFSSLEGKQQLMTADTYLQQVVGCTNSSLFLLAFFNQNVLFPSLEKLTLVSLCALMRIWHNELSEESFCKLASITVQDCENLSHIFPSTLIEKFQSLRMIEVVKCTSLKALIEPVAVNTKKRQKSLVFSHLREVKLWDLPRLNAFVTSNTKATFGLPSLTNVSLRCCHNLRYLFINDTSRTLGKLEMLNVFGCNNMQEVVATEESEKQKPKAVKFSHLRILKLCSLKGLISFSSGSCAYEFPSLIKLSILECTRLKAFILRPQAPRVEMTNEGSTSFDEIPNSLFDEKVIFRKLEELRLTAIQSRVLWENEMPNESICQLKRLLHHMRSLSVEECPRLRNLFTMSMAKSLAQLKYLGLGGCGEMEYIVAREEKKLEEAADIIVFPQLFTLHLHNMIKLRSFCHGKHTLKWPSLKQFTVEDCKAVEIILGDANCRRPEGYIPMHQPLLLVDKVEFPSMESMKILHMNNVEKIWHDELASNAFNKLKTLKVKYCDKLLSIFPSYTILTKFQNLEKIIVTDCGSLEVIFHVQDFNFSEDCSTRTFQLRELILRQLPKMKHVWRELPQGGLTFGELLCMKVVKCESLKSLFPSLVAKSMTQLEVLIIRDCMVEEIISKEDGVGMSAGHQLFSRLIDLKLLELPELRSFYMNSHTSTWPLLKQLRVRHCGKIRSFSFVCEIQSWQGTTAYANQPALLSFEKAIPHLEGLTLRREDVAMMPQHYIFDNLRYLSLACFHDENVAFPSDFLLQRFPNLEELDVTCSSFDGIFPEDAFGHGGVIWKDNSLMDEILKQIEFLSLWQCPSLSIVFPSPASLQRLTKLQVEDCPSLVHMGTCSAVTNLVHLTSLTLTNCDAIEGVVIDDGNVAKEISFPKLQQLILDGLSSFESFSTIDCTFMFPSLVRIIVKQCPKMKIFCKGALRTPQLDKVLVSFQDNEGHWEGDLNITIQTLST</sequence>
<feature type="domain" description="Disease resistance protein At4g27190-like leucine-rich repeats" evidence="8">
    <location>
        <begin position="1443"/>
        <end position="1576"/>
    </location>
</feature>
<dbReference type="Pfam" id="PF23598">
    <property type="entry name" value="LRR_14"/>
    <property type="match status" value="1"/>
</dbReference>
<evidence type="ECO:0000256" key="1">
    <source>
        <dbReference type="ARBA" id="ARBA00008894"/>
    </source>
</evidence>
<keyword evidence="5" id="KW-0067">ATP-binding</keyword>
<dbReference type="Gene3D" id="3.80.10.10">
    <property type="entry name" value="Ribonuclease Inhibitor"/>
    <property type="match status" value="6"/>
</dbReference>
<dbReference type="SUPFAM" id="SSF52047">
    <property type="entry name" value="RNI-like"/>
    <property type="match status" value="2"/>
</dbReference>
<evidence type="ECO:0000259" key="7">
    <source>
        <dbReference type="Pfam" id="PF00931"/>
    </source>
</evidence>
<dbReference type="InterPro" id="IPR002182">
    <property type="entry name" value="NB-ARC"/>
</dbReference>
<dbReference type="GO" id="GO:0006952">
    <property type="term" value="P:defense response"/>
    <property type="evidence" value="ECO:0007669"/>
    <property type="project" value="UniProtKB-KW"/>
</dbReference>
<feature type="domain" description="Disease resistance protein At4g27190-like leucine-rich repeats" evidence="8">
    <location>
        <begin position="813"/>
        <end position="925"/>
    </location>
</feature>
<evidence type="ECO:0000313" key="11">
    <source>
        <dbReference type="Proteomes" id="UP001634007"/>
    </source>
</evidence>
<keyword evidence="3" id="KW-0547">Nucleotide-binding</keyword>
<dbReference type="InterPro" id="IPR050905">
    <property type="entry name" value="Plant_NBS-LRR"/>
</dbReference>
<evidence type="ECO:0000313" key="10">
    <source>
        <dbReference type="EMBL" id="KAL3750232.1"/>
    </source>
</evidence>
<feature type="coiled-coil region" evidence="6">
    <location>
        <begin position="38"/>
        <end position="65"/>
    </location>
</feature>
<evidence type="ECO:0000256" key="3">
    <source>
        <dbReference type="ARBA" id="ARBA00022741"/>
    </source>
</evidence>
<dbReference type="Gene3D" id="1.10.8.430">
    <property type="entry name" value="Helical domain of apoptotic protease-activating factors"/>
    <property type="match status" value="1"/>
</dbReference>
<feature type="domain" description="NB-ARC" evidence="7">
    <location>
        <begin position="173"/>
        <end position="342"/>
    </location>
</feature>
<organism evidence="10 11">
    <name type="scientific">Eucalyptus globulus</name>
    <name type="common">Tasmanian blue gum</name>
    <dbReference type="NCBI Taxonomy" id="34317"/>
    <lineage>
        <taxon>Eukaryota</taxon>
        <taxon>Viridiplantae</taxon>
        <taxon>Streptophyta</taxon>
        <taxon>Embryophyta</taxon>
        <taxon>Tracheophyta</taxon>
        <taxon>Spermatophyta</taxon>
        <taxon>Magnoliopsida</taxon>
        <taxon>eudicotyledons</taxon>
        <taxon>Gunneridae</taxon>
        <taxon>Pentapetalae</taxon>
        <taxon>rosids</taxon>
        <taxon>malvids</taxon>
        <taxon>Myrtales</taxon>
        <taxon>Myrtaceae</taxon>
        <taxon>Myrtoideae</taxon>
        <taxon>Eucalypteae</taxon>
        <taxon>Eucalyptus</taxon>
    </lineage>
</organism>
<evidence type="ECO:0000256" key="6">
    <source>
        <dbReference type="SAM" id="Coils"/>
    </source>
</evidence>
<dbReference type="InterPro" id="IPR032675">
    <property type="entry name" value="LRR_dom_sf"/>
</dbReference>
<dbReference type="SUPFAM" id="SSF52058">
    <property type="entry name" value="L domain-like"/>
    <property type="match status" value="3"/>
</dbReference>
<dbReference type="GO" id="GO:0005524">
    <property type="term" value="F:ATP binding"/>
    <property type="evidence" value="ECO:0007669"/>
    <property type="project" value="UniProtKB-KW"/>
</dbReference>